<evidence type="ECO:0000313" key="1">
    <source>
        <dbReference type="EMBL" id="KAG2617361.1"/>
    </source>
</evidence>
<protein>
    <submittedName>
        <fullName evidence="1">Uncharacterized protein</fullName>
    </submittedName>
</protein>
<gene>
    <name evidence="1" type="ORF">PVAP13_3NG180309</name>
</gene>
<keyword evidence="2" id="KW-1185">Reference proteome</keyword>
<evidence type="ECO:0000313" key="2">
    <source>
        <dbReference type="Proteomes" id="UP000823388"/>
    </source>
</evidence>
<dbReference type="AlphaFoldDB" id="A0A8T0TZL2"/>
<name>A0A8T0TZL2_PANVG</name>
<reference evidence="1" key="1">
    <citation type="submission" date="2020-05" db="EMBL/GenBank/DDBJ databases">
        <title>WGS assembly of Panicum virgatum.</title>
        <authorList>
            <person name="Lovell J.T."/>
            <person name="Jenkins J."/>
            <person name="Shu S."/>
            <person name="Juenger T.E."/>
            <person name="Schmutz J."/>
        </authorList>
    </citation>
    <scope>NUCLEOTIDE SEQUENCE</scope>
    <source>
        <strain evidence="1">AP13</strain>
    </source>
</reference>
<dbReference type="OrthoDB" id="1892100at2759"/>
<dbReference type="Proteomes" id="UP000823388">
    <property type="component" value="Chromosome 3N"/>
</dbReference>
<dbReference type="PANTHER" id="PTHR37210">
    <property type="entry name" value="EXPRESSED PROTEIN"/>
    <property type="match status" value="1"/>
</dbReference>
<dbReference type="InterPro" id="IPR053350">
    <property type="entry name" value="CV_Inducer"/>
</dbReference>
<dbReference type="PANTHER" id="PTHR37210:SF5">
    <property type="match status" value="1"/>
</dbReference>
<sequence length="235" mass="24528">MAASSISCCIGPPAPPKGAASAARWSSSGVPSSLRRAFAAAAACAVVGMADGGGGADMALALARDGAVASRSGDVAAAVGTPRAPPRWSDRRPCPAWRANSLENVVPENLPRASARRRFGSRLNGNLGGGPAGARTGLGVASFPVAAPWHGLLLPLTNFLVKFWNFEGGVDRAVSEKKCSRKYKGPSSFRFTFFTWRDRARAREAWGAYDCSLGVNVRAAVPLRELSCSTSVPRL</sequence>
<dbReference type="EMBL" id="CM029042">
    <property type="protein sequence ID" value="KAG2617361.1"/>
    <property type="molecule type" value="Genomic_DNA"/>
</dbReference>
<accession>A0A8T0TZL2</accession>
<proteinExistence type="predicted"/>
<comment type="caution">
    <text evidence="1">The sequence shown here is derived from an EMBL/GenBank/DDBJ whole genome shotgun (WGS) entry which is preliminary data.</text>
</comment>
<organism evidence="1 2">
    <name type="scientific">Panicum virgatum</name>
    <name type="common">Blackwell switchgrass</name>
    <dbReference type="NCBI Taxonomy" id="38727"/>
    <lineage>
        <taxon>Eukaryota</taxon>
        <taxon>Viridiplantae</taxon>
        <taxon>Streptophyta</taxon>
        <taxon>Embryophyta</taxon>
        <taxon>Tracheophyta</taxon>
        <taxon>Spermatophyta</taxon>
        <taxon>Magnoliopsida</taxon>
        <taxon>Liliopsida</taxon>
        <taxon>Poales</taxon>
        <taxon>Poaceae</taxon>
        <taxon>PACMAD clade</taxon>
        <taxon>Panicoideae</taxon>
        <taxon>Panicodae</taxon>
        <taxon>Paniceae</taxon>
        <taxon>Panicinae</taxon>
        <taxon>Panicum</taxon>
        <taxon>Panicum sect. Hiantes</taxon>
    </lineage>
</organism>